<reference evidence="9 10" key="1">
    <citation type="submission" date="2020-08" db="EMBL/GenBank/DDBJ databases">
        <authorList>
            <person name="Liu C."/>
            <person name="Sun Q."/>
        </authorList>
    </citation>
    <scope>NUCLEOTIDE SEQUENCE [LARGE SCALE GENOMIC DNA]</scope>
    <source>
        <strain evidence="9 10">NSJ-62</strain>
    </source>
</reference>
<accession>A0A7G9B398</accession>
<sequence>MSTEVIATIILLGSFFLLIFLGNHILFSIGASTLLTVLYLGIPLQTVAQQTVKGLNSFSLMAVPFFILAGEIMGAGGITRRLVKLADALVGWMRCGLGMVNIVASTFFGGISGSPTADVSSIGAMLIPVMEDNGYDTEFSAAVTMASSVQGLLIPPSHNMVIFAMAAGGVSVGQLFMGGLIPGLFLGLALMIYCYIVARKKNYPVGDKFSLKRTLRATWEGIWGLGTVLIVVLGVVTGVFTATESAAIACIYALIVTFAVYREIPLKEILNIMRNSLKTLAMVMALIGISSAFGWVVSYLQIPTKLTNLLLGISSNKIVLLLIINLLLLIMGTMMDMICSILIITPIILPVVTAIGMSPIQLGVIMILNLGIGLITPPVGVLLFVCSAIAKRSIEQLTKAMLPFYAVMIAVLLAITFIPQISTTLPNLIYGLG</sequence>
<name>A0A7G9B398_9FIRM</name>
<evidence type="ECO:0000256" key="6">
    <source>
        <dbReference type="ARBA" id="ARBA00023136"/>
    </source>
</evidence>
<feature type="transmembrane region" description="Helical" evidence="7">
    <location>
        <begin position="276"/>
        <end position="297"/>
    </location>
</feature>
<dbReference type="RefSeq" id="WP_187332609.1">
    <property type="nucleotide sequence ID" value="NZ_CP060490.1"/>
</dbReference>
<protein>
    <submittedName>
        <fullName evidence="9">TRAP transporter large permease</fullName>
    </submittedName>
</protein>
<dbReference type="InterPro" id="IPR010656">
    <property type="entry name" value="DctM"/>
</dbReference>
<feature type="transmembrane region" description="Helical" evidence="7">
    <location>
        <begin position="91"/>
        <end position="111"/>
    </location>
</feature>
<feature type="transmembrane region" description="Helical" evidence="7">
    <location>
        <begin position="34"/>
        <end position="52"/>
    </location>
</feature>
<evidence type="ECO:0000313" key="9">
    <source>
        <dbReference type="EMBL" id="QNL44029.1"/>
    </source>
</evidence>
<dbReference type="InterPro" id="IPR004681">
    <property type="entry name" value="TRAP_DctM"/>
</dbReference>
<dbReference type="PANTHER" id="PTHR33362:SF2">
    <property type="entry name" value="TRAP TRANSPORTER LARGE PERMEASE PROTEIN"/>
    <property type="match status" value="1"/>
</dbReference>
<feature type="transmembrane region" description="Helical" evidence="7">
    <location>
        <begin position="219"/>
        <end position="240"/>
    </location>
</feature>
<dbReference type="KEGG" id="ohi:H8790_11345"/>
<feature type="transmembrane region" description="Helical" evidence="7">
    <location>
        <begin position="402"/>
        <end position="422"/>
    </location>
</feature>
<evidence type="ECO:0000256" key="5">
    <source>
        <dbReference type="ARBA" id="ARBA00022989"/>
    </source>
</evidence>
<organism evidence="9 10">
    <name type="scientific">Oscillibacter hominis</name>
    <dbReference type="NCBI Taxonomy" id="2763056"/>
    <lineage>
        <taxon>Bacteria</taxon>
        <taxon>Bacillati</taxon>
        <taxon>Bacillota</taxon>
        <taxon>Clostridia</taxon>
        <taxon>Eubacteriales</taxon>
        <taxon>Oscillospiraceae</taxon>
        <taxon>Oscillibacter</taxon>
    </lineage>
</organism>
<feature type="transmembrane region" description="Helical" evidence="7">
    <location>
        <begin position="6"/>
        <end position="27"/>
    </location>
</feature>
<evidence type="ECO:0000256" key="4">
    <source>
        <dbReference type="ARBA" id="ARBA00022692"/>
    </source>
</evidence>
<dbReference type="PANTHER" id="PTHR33362">
    <property type="entry name" value="SIALIC ACID TRAP TRANSPORTER PERMEASE PROTEIN SIAT-RELATED"/>
    <property type="match status" value="1"/>
</dbReference>
<feature type="domain" description="TRAP C4-dicarboxylate transport system permease DctM subunit" evidence="8">
    <location>
        <begin position="12"/>
        <end position="421"/>
    </location>
</feature>
<evidence type="ECO:0000256" key="2">
    <source>
        <dbReference type="ARBA" id="ARBA00022475"/>
    </source>
</evidence>
<feature type="transmembrane region" description="Helical" evidence="7">
    <location>
        <begin position="363"/>
        <end position="390"/>
    </location>
</feature>
<evidence type="ECO:0000259" key="8">
    <source>
        <dbReference type="Pfam" id="PF06808"/>
    </source>
</evidence>
<dbReference type="Proteomes" id="UP000515960">
    <property type="component" value="Chromosome"/>
</dbReference>
<dbReference type="GO" id="GO:0022857">
    <property type="term" value="F:transmembrane transporter activity"/>
    <property type="evidence" value="ECO:0007669"/>
    <property type="project" value="TreeGrafter"/>
</dbReference>
<feature type="transmembrane region" description="Helical" evidence="7">
    <location>
        <begin position="309"/>
        <end position="330"/>
    </location>
</feature>
<keyword evidence="10" id="KW-1185">Reference proteome</keyword>
<dbReference type="GO" id="GO:0005886">
    <property type="term" value="C:plasma membrane"/>
    <property type="evidence" value="ECO:0007669"/>
    <property type="project" value="UniProtKB-SubCell"/>
</dbReference>
<gene>
    <name evidence="9" type="ORF">H8790_11345</name>
</gene>
<feature type="transmembrane region" description="Helical" evidence="7">
    <location>
        <begin position="175"/>
        <end position="198"/>
    </location>
</feature>
<dbReference type="Pfam" id="PF06808">
    <property type="entry name" value="DctM"/>
    <property type="match status" value="1"/>
</dbReference>
<feature type="transmembrane region" description="Helical" evidence="7">
    <location>
        <begin position="246"/>
        <end position="264"/>
    </location>
</feature>
<dbReference type="NCBIfam" id="TIGR00786">
    <property type="entry name" value="dctM"/>
    <property type="match status" value="1"/>
</dbReference>
<keyword evidence="5 7" id="KW-1133">Transmembrane helix</keyword>
<proteinExistence type="predicted"/>
<evidence type="ECO:0000256" key="3">
    <source>
        <dbReference type="ARBA" id="ARBA00022519"/>
    </source>
</evidence>
<evidence type="ECO:0000256" key="7">
    <source>
        <dbReference type="SAM" id="Phobius"/>
    </source>
</evidence>
<comment type="subcellular location">
    <subcellularLocation>
        <location evidence="1">Cell inner membrane</location>
        <topology evidence="1">Multi-pass membrane protein</topology>
    </subcellularLocation>
</comment>
<dbReference type="AlphaFoldDB" id="A0A7G9B398"/>
<keyword evidence="4 7" id="KW-0812">Transmembrane</keyword>
<dbReference type="EMBL" id="CP060490">
    <property type="protein sequence ID" value="QNL44029.1"/>
    <property type="molecule type" value="Genomic_DNA"/>
</dbReference>
<keyword evidence="3" id="KW-0997">Cell inner membrane</keyword>
<dbReference type="PIRSF" id="PIRSF006066">
    <property type="entry name" value="HI0050"/>
    <property type="match status" value="1"/>
</dbReference>
<keyword evidence="6 7" id="KW-0472">Membrane</keyword>
<feature type="transmembrane region" description="Helical" evidence="7">
    <location>
        <begin position="58"/>
        <end position="79"/>
    </location>
</feature>
<evidence type="ECO:0000313" key="10">
    <source>
        <dbReference type="Proteomes" id="UP000515960"/>
    </source>
</evidence>
<feature type="transmembrane region" description="Helical" evidence="7">
    <location>
        <begin position="337"/>
        <end position="357"/>
    </location>
</feature>
<keyword evidence="2" id="KW-1003">Cell membrane</keyword>
<evidence type="ECO:0000256" key="1">
    <source>
        <dbReference type="ARBA" id="ARBA00004429"/>
    </source>
</evidence>